<dbReference type="InterPro" id="IPR036390">
    <property type="entry name" value="WH_DNA-bd_sf"/>
</dbReference>
<evidence type="ECO:0000313" key="3">
    <source>
        <dbReference type="EMBL" id="MEO9247300.1"/>
    </source>
</evidence>
<keyword evidence="4" id="KW-1185">Reference proteome</keyword>
<dbReference type="SMART" id="SM00347">
    <property type="entry name" value="HTH_MARR"/>
    <property type="match status" value="1"/>
</dbReference>
<feature type="compositionally biased region" description="Gly residues" evidence="1">
    <location>
        <begin position="201"/>
        <end position="213"/>
    </location>
</feature>
<reference evidence="3 4" key="1">
    <citation type="submission" date="2024-05" db="EMBL/GenBank/DDBJ databases">
        <authorList>
            <person name="Yi C."/>
        </authorList>
    </citation>
    <scope>NUCLEOTIDE SEQUENCE [LARGE SCALE GENOMIC DNA]</scope>
    <source>
        <strain evidence="3 4">XS13</strain>
    </source>
</reference>
<proteinExistence type="predicted"/>
<feature type="compositionally biased region" description="Low complexity" evidence="1">
    <location>
        <begin position="220"/>
        <end position="234"/>
    </location>
</feature>
<accession>A0ABV0III8</accession>
<sequence>MTPPLQHDPVAQAHQNWAGHGWGESADAMAAVTSLFRAQQILMARIDAVLRPLDLTFARFEMLTLLGFSRTGAMPLAKASSRLQVHPTSVTNTVERLGQAGLVERRPHPTDGRANLIAITPQGRDLALQAARELNREVFSDLGLPAGGLTDLNRILGALRFSAGDFSQPSPLMGGTGGGPAGADDADGGPEPGAPDVESPGSGGIGEAPGGGEAAPPTPSEVADPATARAAAEAVRPKRRRLPRA</sequence>
<organism evidence="3 4">
    <name type="scientific">Citricoccus nitrophenolicus</name>
    <dbReference type="NCBI Taxonomy" id="863575"/>
    <lineage>
        <taxon>Bacteria</taxon>
        <taxon>Bacillati</taxon>
        <taxon>Actinomycetota</taxon>
        <taxon>Actinomycetes</taxon>
        <taxon>Micrococcales</taxon>
        <taxon>Micrococcaceae</taxon>
        <taxon>Citricoccus</taxon>
    </lineage>
</organism>
<dbReference type="PANTHER" id="PTHR33164">
    <property type="entry name" value="TRANSCRIPTIONAL REGULATOR, MARR FAMILY"/>
    <property type="match status" value="1"/>
</dbReference>
<protein>
    <submittedName>
        <fullName evidence="3">MarR family transcriptional regulator</fullName>
    </submittedName>
</protein>
<dbReference type="PANTHER" id="PTHR33164:SF101">
    <property type="entry name" value="TRANSCRIPTIONAL REPRESSOR MPRA"/>
    <property type="match status" value="1"/>
</dbReference>
<comment type="caution">
    <text evidence="3">The sequence shown here is derived from an EMBL/GenBank/DDBJ whole genome shotgun (WGS) entry which is preliminary data.</text>
</comment>
<dbReference type="InterPro" id="IPR036388">
    <property type="entry name" value="WH-like_DNA-bd_sf"/>
</dbReference>
<dbReference type="EMBL" id="JBDXMX010000002">
    <property type="protein sequence ID" value="MEO9247300.1"/>
    <property type="molecule type" value="Genomic_DNA"/>
</dbReference>
<evidence type="ECO:0000259" key="2">
    <source>
        <dbReference type="PROSITE" id="PS50995"/>
    </source>
</evidence>
<dbReference type="Pfam" id="PF01047">
    <property type="entry name" value="MarR"/>
    <property type="match status" value="1"/>
</dbReference>
<dbReference type="RefSeq" id="WP_347919821.1">
    <property type="nucleotide sequence ID" value="NZ_JBDXMX010000002.1"/>
</dbReference>
<dbReference type="InterPro" id="IPR000835">
    <property type="entry name" value="HTH_MarR-typ"/>
</dbReference>
<dbReference type="InterPro" id="IPR039422">
    <property type="entry name" value="MarR/SlyA-like"/>
</dbReference>
<feature type="region of interest" description="Disordered" evidence="1">
    <location>
        <begin position="166"/>
        <end position="245"/>
    </location>
</feature>
<evidence type="ECO:0000313" key="4">
    <source>
        <dbReference type="Proteomes" id="UP001484097"/>
    </source>
</evidence>
<dbReference type="Proteomes" id="UP001484097">
    <property type="component" value="Unassembled WGS sequence"/>
</dbReference>
<feature type="domain" description="HTH marR-type" evidence="2">
    <location>
        <begin position="28"/>
        <end position="161"/>
    </location>
</feature>
<name>A0ABV0III8_9MICC</name>
<dbReference type="SUPFAM" id="SSF46785">
    <property type="entry name" value="Winged helix' DNA-binding domain"/>
    <property type="match status" value="1"/>
</dbReference>
<gene>
    <name evidence="3" type="ORF">ABDK96_06375</name>
</gene>
<dbReference type="Gene3D" id="1.10.10.10">
    <property type="entry name" value="Winged helix-like DNA-binding domain superfamily/Winged helix DNA-binding domain"/>
    <property type="match status" value="1"/>
</dbReference>
<dbReference type="PROSITE" id="PS50995">
    <property type="entry name" value="HTH_MARR_2"/>
    <property type="match status" value="1"/>
</dbReference>
<evidence type="ECO:0000256" key="1">
    <source>
        <dbReference type="SAM" id="MobiDB-lite"/>
    </source>
</evidence>